<organism evidence="1 2">
    <name type="scientific">Microvirgula aerodenitrificans</name>
    <dbReference type="NCBI Taxonomy" id="57480"/>
    <lineage>
        <taxon>Bacteria</taxon>
        <taxon>Pseudomonadati</taxon>
        <taxon>Pseudomonadota</taxon>
        <taxon>Betaproteobacteria</taxon>
        <taxon>Neisseriales</taxon>
        <taxon>Aquaspirillaceae</taxon>
        <taxon>Microvirgula</taxon>
    </lineage>
</organism>
<dbReference type="KEGG" id="maer:DAI18_18295"/>
<evidence type="ECO:0000313" key="1">
    <source>
        <dbReference type="EMBL" id="AVY95777.1"/>
    </source>
</evidence>
<sequence>MLMTTPINTPITCPECTGDKLKYAETSEGPDSYACVGCGHVLHPEEIHEITKALSERLFAGFLSGATKG</sequence>
<gene>
    <name evidence="1" type="ORF">DAI18_18295</name>
</gene>
<dbReference type="EMBL" id="CP028519">
    <property type="protein sequence ID" value="AVY95777.1"/>
    <property type="molecule type" value="Genomic_DNA"/>
</dbReference>
<evidence type="ECO:0008006" key="3">
    <source>
        <dbReference type="Google" id="ProtNLM"/>
    </source>
</evidence>
<evidence type="ECO:0000313" key="2">
    <source>
        <dbReference type="Proteomes" id="UP000244173"/>
    </source>
</evidence>
<dbReference type="Proteomes" id="UP000244173">
    <property type="component" value="Chromosome"/>
</dbReference>
<protein>
    <recommendedName>
        <fullName evidence="3">TFIIB-type domain-containing protein</fullName>
    </recommendedName>
</protein>
<dbReference type="AlphaFoldDB" id="A0A2S0PEU2"/>
<name>A0A2S0PEU2_9NEIS</name>
<proteinExistence type="predicted"/>
<accession>A0A2S0PEU2</accession>
<reference evidence="1 2" key="1">
    <citation type="submission" date="2018-04" db="EMBL/GenBank/DDBJ databases">
        <title>Denitrifier Microvirgula.</title>
        <authorList>
            <person name="Anderson E."/>
            <person name="Jang J."/>
            <person name="Ishii S."/>
        </authorList>
    </citation>
    <scope>NUCLEOTIDE SEQUENCE [LARGE SCALE GENOMIC DNA]</scope>
    <source>
        <strain evidence="1 2">BE2.4</strain>
    </source>
</reference>
<keyword evidence="2" id="KW-1185">Reference proteome</keyword>